<organism evidence="2">
    <name type="scientific">Burkholderia sp. (strain CCGE1003)</name>
    <dbReference type="NCBI Taxonomy" id="640512"/>
    <lineage>
        <taxon>Bacteria</taxon>
        <taxon>Pseudomonadati</taxon>
        <taxon>Pseudomonadota</taxon>
        <taxon>Betaproteobacteria</taxon>
        <taxon>Burkholderiales</taxon>
        <taxon>Burkholderiaceae</taxon>
        <taxon>Burkholderia</taxon>
    </lineage>
</organism>
<dbReference type="HOGENOM" id="CLU_195817_0_0_4"/>
<evidence type="ECO:0000313" key="2">
    <source>
        <dbReference type="EMBL" id="ADN61993.1"/>
    </source>
</evidence>
<sequence length="70" mass="7891">MAKHYPKGLDDRQRDANGEIRRKRGDTLVGTLRKEYGEGFAKGTRSDAQLDTLLEKTGAKSLSELLKRDK</sequence>
<evidence type="ECO:0000256" key="1">
    <source>
        <dbReference type="SAM" id="MobiDB-lite"/>
    </source>
</evidence>
<dbReference type="AlphaFoldDB" id="E1TJ82"/>
<protein>
    <submittedName>
        <fullName evidence="2">Uncharacterized protein</fullName>
    </submittedName>
</protein>
<gene>
    <name evidence="2" type="ordered locus">BC1003_6101</name>
</gene>
<dbReference type="STRING" id="640512.BC1003_6101"/>
<feature type="compositionally biased region" description="Basic and acidic residues" evidence="1">
    <location>
        <begin position="7"/>
        <end position="20"/>
    </location>
</feature>
<reference evidence="2" key="1">
    <citation type="submission" date="2010-09" db="EMBL/GenBank/DDBJ databases">
        <title>Complete sequence of chromosome2 of Burkholderia sp. CCGE1003.</title>
        <authorList>
            <consortium name="US DOE Joint Genome Institute"/>
            <person name="Lucas S."/>
            <person name="Copeland A."/>
            <person name="Lapidus A."/>
            <person name="Cheng J.-F."/>
            <person name="Bruce D."/>
            <person name="Goodwin L."/>
            <person name="Pitluck S."/>
            <person name="Daligault H."/>
            <person name="Davenport K."/>
            <person name="Detter J.C."/>
            <person name="Han C."/>
            <person name="Tapia R."/>
            <person name="Land M."/>
            <person name="Hauser L."/>
            <person name="Jeffries C."/>
            <person name="Kyrpides N."/>
            <person name="Ivanova N."/>
            <person name="Ovchinnikova G."/>
            <person name="Martinez-Romero E."/>
            <person name="Rogel M.A."/>
            <person name="Auchtung J."/>
            <person name="Tiedje J.M."/>
            <person name="Woyke T."/>
        </authorList>
    </citation>
    <scope>NUCLEOTIDE SEQUENCE</scope>
    <source>
        <strain evidence="2">CCGE1003</strain>
    </source>
</reference>
<dbReference type="eggNOG" id="ENOG5033D34">
    <property type="taxonomic scope" value="Bacteria"/>
</dbReference>
<dbReference type="EMBL" id="CP002218">
    <property type="protein sequence ID" value="ADN61993.1"/>
    <property type="molecule type" value="Genomic_DNA"/>
</dbReference>
<name>E1TJ82_BURSG</name>
<dbReference type="OrthoDB" id="9134522at2"/>
<accession>E1TJ82</accession>
<proteinExistence type="predicted"/>
<feature type="region of interest" description="Disordered" evidence="1">
    <location>
        <begin position="1"/>
        <end position="23"/>
    </location>
</feature>
<dbReference type="KEGG" id="bgf:BC1003_6101"/>